<name>A0A1T5I2L7_9GAMM</name>
<sequence length="127" mass="14712">MNLYTFDNIVKTHAVKMVFVAVSLLFSTSVFAESVADHDCNDGRCSQYVVSNDNAHQHDRNCQHHDNNDYNHHHNGDCNHHNNDDYNHHNGDCNHYDNEDSNYRHNSECRHHDSDGGNHHGNCHHNQ</sequence>
<reference evidence="3 4" key="1">
    <citation type="submission" date="2017-02" db="EMBL/GenBank/DDBJ databases">
        <authorList>
            <person name="Peterson S.W."/>
        </authorList>
    </citation>
    <scope>NUCLEOTIDE SEQUENCE [LARGE SCALE GENOMIC DNA]</scope>
    <source>
        <strain evidence="4">type strain: NCCB 100098</strain>
    </source>
</reference>
<evidence type="ECO:0000313" key="3">
    <source>
        <dbReference type="EMBL" id="SKC33236.1"/>
    </source>
</evidence>
<dbReference type="EMBL" id="FUZI01000005">
    <property type="protein sequence ID" value="SKC33236.1"/>
    <property type="molecule type" value="Genomic_DNA"/>
</dbReference>
<dbReference type="PROSITE" id="PS00028">
    <property type="entry name" value="ZINC_FINGER_C2H2_1"/>
    <property type="match status" value="1"/>
</dbReference>
<evidence type="ECO:0000256" key="1">
    <source>
        <dbReference type="SAM" id="SignalP"/>
    </source>
</evidence>
<dbReference type="Proteomes" id="UP000189966">
    <property type="component" value="Unassembled WGS sequence"/>
</dbReference>
<evidence type="ECO:0000313" key="4">
    <source>
        <dbReference type="Proteomes" id="UP000189966"/>
    </source>
</evidence>
<gene>
    <name evidence="3" type="ORF">CZ809_02807</name>
</gene>
<dbReference type="AlphaFoldDB" id="A0A1T5I2L7"/>
<dbReference type="RefSeq" id="WP_080158210.1">
    <property type="nucleotide sequence ID" value="NZ_FUZI01000005.1"/>
</dbReference>
<feature type="signal peptide" evidence="1">
    <location>
        <begin position="1"/>
        <end position="32"/>
    </location>
</feature>
<dbReference type="InterPro" id="IPR013087">
    <property type="entry name" value="Znf_C2H2_type"/>
</dbReference>
<proteinExistence type="predicted"/>
<protein>
    <recommendedName>
        <fullName evidence="2">C2H2-type domain-containing protein</fullName>
    </recommendedName>
</protein>
<organism evidence="3 4">
    <name type="scientific">Photobacterium piscicola</name>
    <dbReference type="NCBI Taxonomy" id="1378299"/>
    <lineage>
        <taxon>Bacteria</taxon>
        <taxon>Pseudomonadati</taxon>
        <taxon>Pseudomonadota</taxon>
        <taxon>Gammaproteobacteria</taxon>
        <taxon>Vibrionales</taxon>
        <taxon>Vibrionaceae</taxon>
        <taxon>Photobacterium</taxon>
    </lineage>
</organism>
<evidence type="ECO:0000259" key="2">
    <source>
        <dbReference type="PROSITE" id="PS00028"/>
    </source>
</evidence>
<feature type="domain" description="C2H2-type" evidence="2">
    <location>
        <begin position="40"/>
        <end position="64"/>
    </location>
</feature>
<keyword evidence="1" id="KW-0732">Signal</keyword>
<accession>A0A1T5I2L7</accession>
<feature type="chain" id="PRO_5012120430" description="C2H2-type domain-containing protein" evidence="1">
    <location>
        <begin position="33"/>
        <end position="127"/>
    </location>
</feature>